<dbReference type="InterPro" id="IPR021958">
    <property type="entry name" value="DUF3575"/>
</dbReference>
<comment type="caution">
    <text evidence="2">The sequence shown here is derived from an EMBL/GenBank/DDBJ whole genome shotgun (WGS) entry which is preliminary data.</text>
</comment>
<feature type="signal peptide" evidence="1">
    <location>
        <begin position="1"/>
        <end position="19"/>
    </location>
</feature>
<accession>A0A8G2BV54</accession>
<dbReference type="RefSeq" id="WP_103982760.1">
    <property type="nucleotide sequence ID" value="NZ_FNVS01000004.1"/>
</dbReference>
<organism evidence="2 3">
    <name type="scientific">Parabacteroides chinchillae</name>
    <dbReference type="NCBI Taxonomy" id="871327"/>
    <lineage>
        <taxon>Bacteria</taxon>
        <taxon>Pseudomonadati</taxon>
        <taxon>Bacteroidota</taxon>
        <taxon>Bacteroidia</taxon>
        <taxon>Bacteroidales</taxon>
        <taxon>Tannerellaceae</taxon>
        <taxon>Parabacteroides</taxon>
    </lineage>
</organism>
<dbReference type="Proteomes" id="UP000236725">
    <property type="component" value="Unassembled WGS sequence"/>
</dbReference>
<protein>
    <recommendedName>
        <fullName evidence="4">DUF3575 domain-containing protein</fullName>
    </recommendedName>
</protein>
<dbReference type="InterPro" id="IPR036709">
    <property type="entry name" value="Autotransporte_beta_dom_sf"/>
</dbReference>
<evidence type="ECO:0000313" key="2">
    <source>
        <dbReference type="EMBL" id="SEF67317.1"/>
    </source>
</evidence>
<dbReference type="Gene3D" id="2.40.128.130">
    <property type="entry name" value="Autotransporter beta-domain"/>
    <property type="match status" value="1"/>
</dbReference>
<gene>
    <name evidence="2" type="ORF">SAMN05444001_104140</name>
</gene>
<reference evidence="2 3" key="1">
    <citation type="submission" date="2016-10" db="EMBL/GenBank/DDBJ databases">
        <authorList>
            <person name="Varghese N."/>
            <person name="Submissions S."/>
        </authorList>
    </citation>
    <scope>NUCLEOTIDE SEQUENCE [LARGE SCALE GENOMIC DNA]</scope>
    <source>
        <strain evidence="2 3">DSM 29073</strain>
    </source>
</reference>
<keyword evidence="3" id="KW-1185">Reference proteome</keyword>
<name>A0A8G2BV54_9BACT</name>
<dbReference type="AlphaFoldDB" id="A0A8G2BV54"/>
<feature type="chain" id="PRO_5034182930" description="DUF3575 domain-containing protein" evidence="1">
    <location>
        <begin position="20"/>
        <end position="185"/>
    </location>
</feature>
<dbReference type="EMBL" id="FNVS01000004">
    <property type="protein sequence ID" value="SEF67317.1"/>
    <property type="molecule type" value="Genomic_DNA"/>
</dbReference>
<sequence>MKKVLFLFLLLVGMSSAYGQKFAVKSNLLYDATATINLGAEIGLGKKWSLDISGNYNGWMMGDQARWKHWMVQPEARYWLCEKFNGHFFGLHAHYADYNVGGFSLLGDRLKNRRYQGYLYGAGLTYGYQWVLSNRWSIEAALGLGWAHMKDNEYPCATCGNKLPAETRDYFGVTKAAVSIIYFIK</sequence>
<dbReference type="Pfam" id="PF12099">
    <property type="entry name" value="DUF3575"/>
    <property type="match status" value="1"/>
</dbReference>
<proteinExistence type="predicted"/>
<evidence type="ECO:0008006" key="4">
    <source>
        <dbReference type="Google" id="ProtNLM"/>
    </source>
</evidence>
<evidence type="ECO:0000313" key="3">
    <source>
        <dbReference type="Proteomes" id="UP000236725"/>
    </source>
</evidence>
<evidence type="ECO:0000256" key="1">
    <source>
        <dbReference type="SAM" id="SignalP"/>
    </source>
</evidence>
<keyword evidence="1" id="KW-0732">Signal</keyword>
<dbReference type="SUPFAM" id="SSF103515">
    <property type="entry name" value="Autotransporter"/>
    <property type="match status" value="1"/>
</dbReference>